<feature type="region of interest" description="Disordered" evidence="1">
    <location>
        <begin position="58"/>
        <end position="82"/>
    </location>
</feature>
<dbReference type="eggNOG" id="ENOG502RS0T">
    <property type="taxonomic scope" value="Eukaryota"/>
</dbReference>
<dbReference type="OMA" id="QNERCNK"/>
<protein>
    <submittedName>
        <fullName evidence="2">Piso0_005538 protein</fullName>
    </submittedName>
</protein>
<feature type="compositionally biased region" description="Polar residues" evidence="1">
    <location>
        <begin position="61"/>
        <end position="72"/>
    </location>
</feature>
<name>G8XZA3_PICSO</name>
<sequence>MENGNASQVRSTSSIADPYLEDRSTIHASISKERINIEDGTLNGYDKSLSDIPYRRETAEQAGSYQEKTTIKPSPRDGNSYKENLDKDSMIFKGIKRTKLSGYDLKLILYLIIKIRPFKYIGDRSLSQTKKWELIQTRFAGMKSGIGNESSNSVIPTIRTLQRQLANTIRKTKSKARRDVGNHQDDSATYAFIDSLNLDNSVEELEMAVQKLHELSEKFKSGQGSSLASLTNSSSRSPPSSFMASKKLPVQPLDKEQLHTSDIPRRTDVGSNRTGSLEERLKETHTNLRNNISNDIHSPNRLFELVNSFVDQVLEFNSLKQDENRQIIEETNRVIQQQQAYCRRILEQNQQLIKEQDNLSKQLMTDILSHLSKKNGTRSGPSASS</sequence>
<feature type="compositionally biased region" description="Low complexity" evidence="1">
    <location>
        <begin position="225"/>
        <end position="245"/>
    </location>
</feature>
<dbReference type="OrthoDB" id="4094906at2759"/>
<reference evidence="2 3" key="1">
    <citation type="journal article" date="2012" name="G3 (Bethesda)">
        <title>Pichia sorbitophila, an interspecies yeast hybrid reveals early steps of genome resolution following polyploidization.</title>
        <authorList>
            <person name="Leh Louis V."/>
            <person name="Despons L."/>
            <person name="Friedrich A."/>
            <person name="Martin T."/>
            <person name="Durrens P."/>
            <person name="Casaregola S."/>
            <person name="Neuveglise C."/>
            <person name="Fairhead C."/>
            <person name="Marck C."/>
            <person name="Cruz J.A."/>
            <person name="Straub M.L."/>
            <person name="Kugler V."/>
            <person name="Sacerdot C."/>
            <person name="Uzunov Z."/>
            <person name="Thierry A."/>
            <person name="Weiss S."/>
            <person name="Bleykasten C."/>
            <person name="De Montigny J."/>
            <person name="Jacques N."/>
            <person name="Jung P."/>
            <person name="Lemaire M."/>
            <person name="Mallet S."/>
            <person name="Morel G."/>
            <person name="Richard G.F."/>
            <person name="Sarkar A."/>
            <person name="Savel G."/>
            <person name="Schacherer J."/>
            <person name="Seret M.L."/>
            <person name="Talla E."/>
            <person name="Samson G."/>
            <person name="Jubin C."/>
            <person name="Poulain J."/>
            <person name="Vacherie B."/>
            <person name="Barbe V."/>
            <person name="Pelletier E."/>
            <person name="Sherman D.J."/>
            <person name="Westhof E."/>
            <person name="Weissenbach J."/>
            <person name="Baret P.V."/>
            <person name="Wincker P."/>
            <person name="Gaillardin C."/>
            <person name="Dujon B."/>
            <person name="Souciet J.L."/>
        </authorList>
    </citation>
    <scope>NUCLEOTIDE SEQUENCE [LARGE SCALE GENOMIC DNA]</scope>
    <source>
        <strain evidence="3">ATCC MYA-4447 / BCRC 22081 / CBS 7064 / NBRC 10061 / NRRL Y-12695</strain>
    </source>
</reference>
<feature type="region of interest" description="Disordered" evidence="1">
    <location>
        <begin position="223"/>
        <end position="275"/>
    </location>
</feature>
<evidence type="ECO:0000313" key="2">
    <source>
        <dbReference type="EMBL" id="CCE87012.1"/>
    </source>
</evidence>
<evidence type="ECO:0000313" key="3">
    <source>
        <dbReference type="Proteomes" id="UP000005222"/>
    </source>
</evidence>
<dbReference type="EMBL" id="FO082046">
    <property type="protein sequence ID" value="CCE87012.1"/>
    <property type="molecule type" value="Genomic_DNA"/>
</dbReference>
<feature type="compositionally biased region" description="Basic and acidic residues" evidence="1">
    <location>
        <begin position="253"/>
        <end position="268"/>
    </location>
</feature>
<keyword evidence="3" id="KW-1185">Reference proteome</keyword>
<evidence type="ECO:0000256" key="1">
    <source>
        <dbReference type="SAM" id="MobiDB-lite"/>
    </source>
</evidence>
<dbReference type="InParanoid" id="G8XZA3"/>
<dbReference type="AlphaFoldDB" id="G8XZA3"/>
<organism evidence="2 3">
    <name type="scientific">Pichia sorbitophila (strain ATCC MYA-4447 / BCRC 22081 / CBS 7064 / NBRC 10061 / NRRL Y-12695)</name>
    <name type="common">Hybrid yeast</name>
    <dbReference type="NCBI Taxonomy" id="559304"/>
    <lineage>
        <taxon>Eukaryota</taxon>
        <taxon>Fungi</taxon>
        <taxon>Dikarya</taxon>
        <taxon>Ascomycota</taxon>
        <taxon>Saccharomycotina</taxon>
        <taxon>Pichiomycetes</taxon>
        <taxon>Debaryomycetaceae</taxon>
        <taxon>Millerozyma</taxon>
    </lineage>
</organism>
<accession>G8XZA3</accession>
<gene>
    <name evidence="2" type="primary">Piso0_005538</name>
    <name evidence="2" type="ORF">GNLVRS01_PISO0N17283g</name>
</gene>
<dbReference type="HOGENOM" id="CLU_719835_0_0_1"/>
<dbReference type="Proteomes" id="UP000005222">
    <property type="component" value="Chromosome N"/>
</dbReference>
<proteinExistence type="predicted"/>